<evidence type="ECO:0008006" key="3">
    <source>
        <dbReference type="Google" id="ProtNLM"/>
    </source>
</evidence>
<name>A0AAW0BXS2_9AGAR</name>
<dbReference type="AlphaFoldDB" id="A0AAW0BXS2"/>
<protein>
    <recommendedName>
        <fullName evidence="3">Protein kinase domain-containing protein</fullName>
    </recommendedName>
</protein>
<dbReference type="InterPro" id="IPR011009">
    <property type="entry name" value="Kinase-like_dom_sf"/>
</dbReference>
<dbReference type="Proteomes" id="UP001383192">
    <property type="component" value="Unassembled WGS sequence"/>
</dbReference>
<gene>
    <name evidence="1" type="ORF">VNI00_013991</name>
</gene>
<keyword evidence="2" id="KW-1185">Reference proteome</keyword>
<evidence type="ECO:0000313" key="2">
    <source>
        <dbReference type="Proteomes" id="UP001383192"/>
    </source>
</evidence>
<comment type="caution">
    <text evidence="1">The sequence shown here is derived from an EMBL/GenBank/DDBJ whole genome shotgun (WGS) entry which is preliminary data.</text>
</comment>
<proteinExistence type="predicted"/>
<dbReference type="EMBL" id="JAYKXP010000074">
    <property type="protein sequence ID" value="KAK7030881.1"/>
    <property type="molecule type" value="Genomic_DNA"/>
</dbReference>
<accession>A0AAW0BXS2</accession>
<evidence type="ECO:0000313" key="1">
    <source>
        <dbReference type="EMBL" id="KAK7030881.1"/>
    </source>
</evidence>
<sequence>MSTLEIDYDAYRIETMWQWSDPSSTPSPHYTARIAKTSINRRGNILTAYLTPKGSASEPTPVILKMAYGMEHITSLEREARMYENELRHLQGTVVPIYYGLYHGQTESRYQSGLREKVACMVLEYCSSTDGMHPVDLGRNIVACTLSLHQAGIVHNDLLNTRNIVQSADGGVRFLDFATASRRHLCPTSVCKHGGGCQEIALVERQYGGPTPQVPGYHGRW</sequence>
<reference evidence="1 2" key="1">
    <citation type="submission" date="2024-01" db="EMBL/GenBank/DDBJ databases">
        <title>A draft genome for a cacao thread blight-causing isolate of Paramarasmius palmivorus.</title>
        <authorList>
            <person name="Baruah I.K."/>
            <person name="Bukari Y."/>
            <person name="Amoako-Attah I."/>
            <person name="Meinhardt L.W."/>
            <person name="Bailey B.A."/>
            <person name="Cohen S.P."/>
        </authorList>
    </citation>
    <scope>NUCLEOTIDE SEQUENCE [LARGE SCALE GENOMIC DNA]</scope>
    <source>
        <strain evidence="1 2">GH-12</strain>
    </source>
</reference>
<organism evidence="1 2">
    <name type="scientific">Paramarasmius palmivorus</name>
    <dbReference type="NCBI Taxonomy" id="297713"/>
    <lineage>
        <taxon>Eukaryota</taxon>
        <taxon>Fungi</taxon>
        <taxon>Dikarya</taxon>
        <taxon>Basidiomycota</taxon>
        <taxon>Agaricomycotina</taxon>
        <taxon>Agaricomycetes</taxon>
        <taxon>Agaricomycetidae</taxon>
        <taxon>Agaricales</taxon>
        <taxon>Marasmiineae</taxon>
        <taxon>Marasmiaceae</taxon>
        <taxon>Paramarasmius</taxon>
    </lineage>
</organism>
<dbReference type="SUPFAM" id="SSF56112">
    <property type="entry name" value="Protein kinase-like (PK-like)"/>
    <property type="match status" value="1"/>
</dbReference>